<proteinExistence type="predicted"/>
<feature type="compositionally biased region" description="Polar residues" evidence="1">
    <location>
        <begin position="365"/>
        <end position="375"/>
    </location>
</feature>
<keyword evidence="3" id="KW-1185">Reference proteome</keyword>
<feature type="region of interest" description="Disordered" evidence="1">
    <location>
        <begin position="583"/>
        <end position="604"/>
    </location>
</feature>
<evidence type="ECO:0000313" key="4">
    <source>
        <dbReference type="RefSeq" id="XP_024940730.1"/>
    </source>
</evidence>
<feature type="signal peptide" evidence="2">
    <location>
        <begin position="1"/>
        <end position="28"/>
    </location>
</feature>
<feature type="region of interest" description="Disordered" evidence="1">
    <location>
        <begin position="817"/>
        <end position="837"/>
    </location>
</feature>
<feature type="compositionally biased region" description="Low complexity" evidence="1">
    <location>
        <begin position="445"/>
        <end position="456"/>
    </location>
</feature>
<dbReference type="AlphaFoldDB" id="A0AAJ7W162"/>
<feature type="compositionally biased region" description="Low complexity" evidence="1">
    <location>
        <begin position="139"/>
        <end position="150"/>
    </location>
</feature>
<feature type="region of interest" description="Disordered" evidence="1">
    <location>
        <begin position="256"/>
        <end position="381"/>
    </location>
</feature>
<evidence type="ECO:0000256" key="1">
    <source>
        <dbReference type="SAM" id="MobiDB-lite"/>
    </source>
</evidence>
<evidence type="ECO:0000313" key="3">
    <source>
        <dbReference type="Proteomes" id="UP000694920"/>
    </source>
</evidence>
<feature type="region of interest" description="Disordered" evidence="1">
    <location>
        <begin position="49"/>
        <end position="96"/>
    </location>
</feature>
<feature type="chain" id="PRO_5042589591" evidence="2">
    <location>
        <begin position="29"/>
        <end position="950"/>
    </location>
</feature>
<dbReference type="Proteomes" id="UP000694920">
    <property type="component" value="Unplaced"/>
</dbReference>
<feature type="region of interest" description="Disordered" evidence="1">
    <location>
        <begin position="867"/>
        <end position="893"/>
    </location>
</feature>
<feature type="compositionally biased region" description="Low complexity" evidence="1">
    <location>
        <begin position="346"/>
        <end position="364"/>
    </location>
</feature>
<gene>
    <name evidence="4" type="primary">LOC107267622</name>
</gene>
<evidence type="ECO:0000256" key="2">
    <source>
        <dbReference type="SAM" id="SignalP"/>
    </source>
</evidence>
<dbReference type="GeneID" id="107267622"/>
<feature type="compositionally biased region" description="Low complexity" evidence="1">
    <location>
        <begin position="295"/>
        <end position="307"/>
    </location>
</feature>
<sequence>MAVSFQNIPLLLSVVILYLLLILQLGDASNSPIAAKRIESRLNRQSRRASIDDYLTPPRPNAPYSSYSSYSTLRGPHRRPVKSRQLSFGSSDSAPAEEPSYISRLASWLNPFGGSPTPPPLPDISIPLLGSPKTPPPWSSSTTGFHAGYPPAGPPNGYPRPPPPPQGSNVYLPSKGKNCNPCNNVPWVPLHGHDDSSSTFAGTGYSSIHQDLRIPDFTYEPPVPAPPAAIPNPLLYPGPMPPLFKARPFVPTSILPTPPPQPPQHLEHHDFNQAYGPGHIDGSDPVFIHSPGDDILPPSSIGEIIEPPTGPTSHHDEPSSSAPYPGISTGVSIQQSHEIHEDHSQSIDQSSSSSSSSSWSSYSSDAQLPQSSQPTDHLPSLKEQGKDVDVVASIASSQSISSIEHPIHYEESAVIEINESSAQPIGLNPPLEEPANSYGTSVLRSSNANDSYGSSSIDTATVQEVQGIDDKDADYNRSSNLDGSSQNHHLVDSYQHQIEEQTGEQVSFNSEKHLNNSENSKPVLVPYKPSSVYVPYPPYPAVSETQHSPDATYSELTSTAITTEEPFLDALMKSYNSFKREMAAKENDENSRSTGGLSRKQFGYGADDTLSSPAPLPVTTPSSVLSYVTTPLTPVKRNKQVQIIIPYTSQHTPRPFEDSKASLDISDDWSGRGPLEQQNQPRKAPSVDLTYNRGNHLGQESRSHEVALAPRPLTSILARETVSRTSAPGTKTGNSIDVLRLQKNIDNWTIQEYSRGMTSSTALPSSSHPYLQPSKKIPEEYLSTSTQVPATQEGTEADNHILSGFNFNDFDHEVSASDQVNRVGSPDERKSADEDAGRDDFWDKLSVSISPHNNERVYVVTPVSVENFEPSTNDSKIKSESREEEETKSLEKEAQWTEKAYQVLPQAVNSLATASTGPTEDRPLWGIMEHEEYTRVTNNTTDDLGRTMHR</sequence>
<accession>A0AAJ7W162</accession>
<feature type="region of interest" description="Disordered" evidence="1">
    <location>
        <begin position="425"/>
        <end position="461"/>
    </location>
</feature>
<name>A0AAJ7W162_CEPCN</name>
<protein>
    <submittedName>
        <fullName evidence="4">Uncharacterized protein LOC107267622 isoform X1</fullName>
    </submittedName>
</protein>
<reference evidence="4" key="1">
    <citation type="submission" date="2025-08" db="UniProtKB">
        <authorList>
            <consortium name="RefSeq"/>
        </authorList>
    </citation>
    <scope>IDENTIFICATION</scope>
</reference>
<feature type="compositionally biased region" description="Polar residues" evidence="1">
    <location>
        <begin position="84"/>
        <end position="93"/>
    </location>
</feature>
<feature type="compositionally biased region" description="Basic and acidic residues" evidence="1">
    <location>
        <begin position="875"/>
        <end position="893"/>
    </location>
</feature>
<feature type="compositionally biased region" description="Pro residues" evidence="1">
    <location>
        <begin position="151"/>
        <end position="166"/>
    </location>
</feature>
<keyword evidence="2" id="KW-0732">Signal</keyword>
<organism evidence="3 4">
    <name type="scientific">Cephus cinctus</name>
    <name type="common">Wheat stem sawfly</name>
    <dbReference type="NCBI Taxonomy" id="211228"/>
    <lineage>
        <taxon>Eukaryota</taxon>
        <taxon>Metazoa</taxon>
        <taxon>Ecdysozoa</taxon>
        <taxon>Arthropoda</taxon>
        <taxon>Hexapoda</taxon>
        <taxon>Insecta</taxon>
        <taxon>Pterygota</taxon>
        <taxon>Neoptera</taxon>
        <taxon>Endopterygota</taxon>
        <taxon>Hymenoptera</taxon>
        <taxon>Cephoidea</taxon>
        <taxon>Cephidae</taxon>
        <taxon>Cephus</taxon>
    </lineage>
</organism>
<feature type="region of interest" description="Disordered" evidence="1">
    <location>
        <begin position="132"/>
        <end position="174"/>
    </location>
</feature>
<dbReference type="RefSeq" id="XP_024940730.1">
    <property type="nucleotide sequence ID" value="XM_025084962.1"/>
</dbReference>
<feature type="compositionally biased region" description="Basic and acidic residues" evidence="1">
    <location>
        <begin position="825"/>
        <end position="837"/>
    </location>
</feature>
<feature type="region of interest" description="Disordered" evidence="1">
    <location>
        <begin position="651"/>
        <end position="688"/>
    </location>
</feature>